<evidence type="ECO:0000256" key="6">
    <source>
        <dbReference type="ARBA" id="ARBA00022842"/>
    </source>
</evidence>
<dbReference type="GO" id="GO:0008934">
    <property type="term" value="F:inositol monophosphate 1-phosphatase activity"/>
    <property type="evidence" value="ECO:0007669"/>
    <property type="project" value="InterPro"/>
</dbReference>
<dbReference type="EMBL" id="HBIM01020692">
    <property type="protein sequence ID" value="CAE0418638.1"/>
    <property type="molecule type" value="Transcribed_RNA"/>
</dbReference>
<dbReference type="GO" id="GO:0007165">
    <property type="term" value="P:signal transduction"/>
    <property type="evidence" value="ECO:0007669"/>
    <property type="project" value="TreeGrafter"/>
</dbReference>
<dbReference type="CDD" id="cd01639">
    <property type="entry name" value="IMPase"/>
    <property type="match status" value="1"/>
</dbReference>
<evidence type="ECO:0000256" key="8">
    <source>
        <dbReference type="RuleBase" id="RU364068"/>
    </source>
</evidence>
<dbReference type="Pfam" id="PF00459">
    <property type="entry name" value="Inositol_P"/>
    <property type="match status" value="1"/>
</dbReference>
<comment type="catalytic activity">
    <reaction evidence="1 8">
        <text>a myo-inositol phosphate + H2O = myo-inositol + phosphate</text>
        <dbReference type="Rhea" id="RHEA:24056"/>
        <dbReference type="ChEBI" id="CHEBI:15377"/>
        <dbReference type="ChEBI" id="CHEBI:17268"/>
        <dbReference type="ChEBI" id="CHEBI:43474"/>
        <dbReference type="ChEBI" id="CHEBI:84139"/>
        <dbReference type="EC" id="3.1.3.25"/>
    </reaction>
</comment>
<dbReference type="InterPro" id="IPR033942">
    <property type="entry name" value="IMPase"/>
</dbReference>
<dbReference type="AlphaFoldDB" id="A0A7S3LDA3"/>
<comment type="cofactor">
    <cofactor evidence="2 7 8">
        <name>Mg(2+)</name>
        <dbReference type="ChEBI" id="CHEBI:18420"/>
    </cofactor>
</comment>
<evidence type="ECO:0000256" key="1">
    <source>
        <dbReference type="ARBA" id="ARBA00001033"/>
    </source>
</evidence>
<evidence type="ECO:0000256" key="2">
    <source>
        <dbReference type="ARBA" id="ARBA00001946"/>
    </source>
</evidence>
<feature type="binding site" evidence="7">
    <location>
        <position position="58"/>
    </location>
    <ligand>
        <name>Mg(2+)</name>
        <dbReference type="ChEBI" id="CHEBI:18420"/>
        <label>1</label>
        <note>catalytic</note>
    </ligand>
</feature>
<evidence type="ECO:0000313" key="9">
    <source>
        <dbReference type="EMBL" id="CAE0418638.1"/>
    </source>
</evidence>
<gene>
    <name evidence="9" type="ORF">ACOF00016_LOCUS15507</name>
</gene>
<dbReference type="InterPro" id="IPR020583">
    <property type="entry name" value="Inositol_monoP_metal-BS"/>
</dbReference>
<protein>
    <recommendedName>
        <fullName evidence="8">Inositol-1-monophosphatase</fullName>
        <ecNumber evidence="8">3.1.3.25</ecNumber>
    </recommendedName>
</protein>
<dbReference type="GO" id="GO:0046872">
    <property type="term" value="F:metal ion binding"/>
    <property type="evidence" value="ECO:0007669"/>
    <property type="project" value="UniProtKB-KW"/>
</dbReference>
<feature type="binding site" evidence="7">
    <location>
        <position position="88"/>
    </location>
    <ligand>
        <name>Mg(2+)</name>
        <dbReference type="ChEBI" id="CHEBI:18420"/>
        <label>1</label>
        <note>catalytic</note>
    </ligand>
</feature>
<keyword evidence="6 7" id="KW-0460">Magnesium</keyword>
<dbReference type="GO" id="GO:0046854">
    <property type="term" value="P:phosphatidylinositol phosphate biosynthetic process"/>
    <property type="evidence" value="ECO:0007669"/>
    <property type="project" value="InterPro"/>
</dbReference>
<evidence type="ECO:0000256" key="3">
    <source>
        <dbReference type="ARBA" id="ARBA00009759"/>
    </source>
</evidence>
<keyword evidence="4 7" id="KW-0479">Metal-binding</keyword>
<sequence>MEAGRKAGTIILQHAQGADVTKNKANARDLLTEIDPLCEKTIQETVLAAFPEHAFLGEEDVPPGRQAAAEALRVKLEASAETWLWIVDPIDGTTNFVHGMPLCMPSIAATYQGQVMVACIYDPHSDSMYTAVRGRGAYCNERPLHVDATTTDLGQAVVAMGSPPGEESMQKSIAAIPHLMPAVRTLRFLGSAALMLAWVAQGRLTAYWEYDLSSWDMAAGSLLIAEAGGNITDLHGQPFTLATRQMAASNGGVHEALLRVLREEAKIV</sequence>
<accession>A0A7S3LDA3</accession>
<evidence type="ECO:0000256" key="7">
    <source>
        <dbReference type="PIRSR" id="PIRSR600760-2"/>
    </source>
</evidence>
<dbReference type="EC" id="3.1.3.25" evidence="8"/>
<feature type="binding site" evidence="7">
    <location>
        <position position="216"/>
    </location>
    <ligand>
        <name>Mg(2+)</name>
        <dbReference type="ChEBI" id="CHEBI:18420"/>
        <label>1</label>
        <note>catalytic</note>
    </ligand>
</feature>
<organism evidence="9">
    <name type="scientific">Amphora coffeiformis</name>
    <dbReference type="NCBI Taxonomy" id="265554"/>
    <lineage>
        <taxon>Eukaryota</taxon>
        <taxon>Sar</taxon>
        <taxon>Stramenopiles</taxon>
        <taxon>Ochrophyta</taxon>
        <taxon>Bacillariophyta</taxon>
        <taxon>Bacillariophyceae</taxon>
        <taxon>Bacillariophycidae</taxon>
        <taxon>Thalassiophysales</taxon>
        <taxon>Catenulaceae</taxon>
        <taxon>Amphora</taxon>
    </lineage>
</organism>
<reference evidence="9" key="1">
    <citation type="submission" date="2021-01" db="EMBL/GenBank/DDBJ databases">
        <authorList>
            <person name="Corre E."/>
            <person name="Pelletier E."/>
            <person name="Niang G."/>
            <person name="Scheremetjew M."/>
            <person name="Finn R."/>
            <person name="Kale V."/>
            <person name="Holt S."/>
            <person name="Cochrane G."/>
            <person name="Meng A."/>
            <person name="Brown T."/>
            <person name="Cohen L."/>
        </authorList>
    </citation>
    <scope>NUCLEOTIDE SEQUENCE</scope>
    <source>
        <strain evidence="9">CCMP127</strain>
    </source>
</reference>
<comment type="pathway">
    <text evidence="8">Polyol metabolism; myo-inositol biosynthesis; myo-inositol from D-glucose 6-phosphate: step 2/2.</text>
</comment>
<dbReference type="InterPro" id="IPR020550">
    <property type="entry name" value="Inositol_monophosphatase_CS"/>
</dbReference>
<feature type="binding site" evidence="7">
    <location>
        <position position="91"/>
    </location>
    <ligand>
        <name>Mg(2+)</name>
        <dbReference type="ChEBI" id="CHEBI:18420"/>
        <label>1</label>
        <note>catalytic</note>
    </ligand>
</feature>
<dbReference type="Gene3D" id="3.30.540.10">
    <property type="entry name" value="Fructose-1,6-Bisphosphatase, subunit A, domain 1"/>
    <property type="match status" value="1"/>
</dbReference>
<dbReference type="GO" id="GO:0006021">
    <property type="term" value="P:inositol biosynthetic process"/>
    <property type="evidence" value="ECO:0007669"/>
    <property type="project" value="UniProtKB-UniPathway"/>
</dbReference>
<proteinExistence type="inferred from homology"/>
<keyword evidence="5 8" id="KW-0378">Hydrolase</keyword>
<dbReference type="PROSITE" id="PS00630">
    <property type="entry name" value="IMP_2"/>
    <property type="match status" value="1"/>
</dbReference>
<evidence type="ECO:0000256" key="4">
    <source>
        <dbReference type="ARBA" id="ARBA00022723"/>
    </source>
</evidence>
<dbReference type="InterPro" id="IPR000760">
    <property type="entry name" value="Inositol_monophosphatase-like"/>
</dbReference>
<dbReference type="Gene3D" id="3.40.190.80">
    <property type="match status" value="1"/>
</dbReference>
<dbReference type="UniPathway" id="UPA00823">
    <property type="reaction ID" value="UER00788"/>
</dbReference>
<evidence type="ECO:0000256" key="5">
    <source>
        <dbReference type="ARBA" id="ARBA00022801"/>
    </source>
</evidence>
<dbReference type="PROSITE" id="PS00629">
    <property type="entry name" value="IMP_1"/>
    <property type="match status" value="1"/>
</dbReference>
<dbReference type="PANTHER" id="PTHR20854">
    <property type="entry name" value="INOSITOL MONOPHOSPHATASE"/>
    <property type="match status" value="1"/>
</dbReference>
<name>A0A7S3LDA3_9STRA</name>
<dbReference type="SUPFAM" id="SSF56655">
    <property type="entry name" value="Carbohydrate phosphatase"/>
    <property type="match status" value="1"/>
</dbReference>
<comment type="similarity">
    <text evidence="3 8">Belongs to the inositol monophosphatase superfamily.</text>
</comment>
<dbReference type="PANTHER" id="PTHR20854:SF4">
    <property type="entry name" value="INOSITOL-1-MONOPHOSPHATASE-RELATED"/>
    <property type="match status" value="1"/>
</dbReference>
<feature type="binding site" evidence="7">
    <location>
        <position position="90"/>
    </location>
    <ligand>
        <name>Mg(2+)</name>
        <dbReference type="ChEBI" id="CHEBI:18420"/>
        <label>2</label>
    </ligand>
</feature>
<dbReference type="PRINTS" id="PR00377">
    <property type="entry name" value="IMPHPHTASES"/>
</dbReference>